<feature type="transmembrane region" description="Helical" evidence="7">
    <location>
        <begin position="100"/>
        <end position="125"/>
    </location>
</feature>
<name>A0AAE2W164_9RHOB</name>
<evidence type="ECO:0000256" key="6">
    <source>
        <dbReference type="ARBA" id="ARBA00023136"/>
    </source>
</evidence>
<comment type="similarity">
    <text evidence="7">Belongs to the TRAP transporter large permease family.</text>
</comment>
<protein>
    <recommendedName>
        <fullName evidence="7">TRAP transporter large permease protein</fullName>
    </recommendedName>
</protein>
<dbReference type="Pfam" id="PF06808">
    <property type="entry name" value="DctM"/>
    <property type="match status" value="1"/>
</dbReference>
<keyword evidence="4 7" id="KW-0812">Transmembrane</keyword>
<dbReference type="PIRSF" id="PIRSF006066">
    <property type="entry name" value="HI0050"/>
    <property type="match status" value="1"/>
</dbReference>
<dbReference type="NCBIfam" id="TIGR00786">
    <property type="entry name" value="dctM"/>
    <property type="match status" value="1"/>
</dbReference>
<dbReference type="InterPro" id="IPR010656">
    <property type="entry name" value="DctM"/>
</dbReference>
<feature type="transmembrane region" description="Helical" evidence="7">
    <location>
        <begin position="222"/>
        <end position="243"/>
    </location>
</feature>
<feature type="transmembrane region" description="Helical" evidence="7">
    <location>
        <begin position="249"/>
        <end position="267"/>
    </location>
</feature>
<organism evidence="9 10">
    <name type="scientific">Sulfitobacter geojensis</name>
    <dbReference type="NCBI Taxonomy" id="1342299"/>
    <lineage>
        <taxon>Bacteria</taxon>
        <taxon>Pseudomonadati</taxon>
        <taxon>Pseudomonadota</taxon>
        <taxon>Alphaproteobacteria</taxon>
        <taxon>Rhodobacterales</taxon>
        <taxon>Roseobacteraceae</taxon>
        <taxon>Sulfitobacter</taxon>
    </lineage>
</organism>
<evidence type="ECO:0000313" key="10">
    <source>
        <dbReference type="Proteomes" id="UP000732193"/>
    </source>
</evidence>
<gene>
    <name evidence="9" type="ORF">JQV55_16540</name>
</gene>
<evidence type="ECO:0000256" key="3">
    <source>
        <dbReference type="ARBA" id="ARBA00022519"/>
    </source>
</evidence>
<feature type="transmembrane region" description="Helical" evidence="7">
    <location>
        <begin position="30"/>
        <end position="51"/>
    </location>
</feature>
<dbReference type="PANTHER" id="PTHR33362">
    <property type="entry name" value="SIALIC ACID TRAP TRANSPORTER PERMEASE PROTEIN SIAT-RELATED"/>
    <property type="match status" value="1"/>
</dbReference>
<dbReference type="GO" id="GO:0022857">
    <property type="term" value="F:transmembrane transporter activity"/>
    <property type="evidence" value="ECO:0007669"/>
    <property type="project" value="UniProtKB-UniRule"/>
</dbReference>
<dbReference type="RefSeq" id="WP_064223708.1">
    <property type="nucleotide sequence ID" value="NZ_CANKZB010000004.1"/>
</dbReference>
<keyword evidence="7" id="KW-0813">Transport</keyword>
<dbReference type="PANTHER" id="PTHR33362:SF5">
    <property type="entry name" value="C4-DICARBOXYLATE TRAP TRANSPORTER LARGE PERMEASE PROTEIN DCTM"/>
    <property type="match status" value="1"/>
</dbReference>
<sequence>MSPILIATLVLALSLLVLLGSGVWIAISLLASGIIVFTFFVPLDAGSILASTMWDSSWNWALTALPLFVWMGEILMRSGLSSSLFRGLAPWVARLPGGLMHVNVIGCGVMAAVSGSSAVTCATVGRMSIPELRARNYDARMMVGSLAGAGTFGLLIPPSIIMIVYGVVAQQSVARLFIAGIVPGLLLIVLFSSYIAVWSLLNPTKCGDIPPRTSLLEKLHASRELLPVVALVIAIIGSIYGGFATPTEAAAIGILGALILAFLNRTLSRTMFVDSILAATRISCMIAFIIACAACLSIAVGFADIPRAAAGWVQTMDLSPGALIIVLTIFFLILGCFLEGISILVLSSAVVLPMIDAAGIDPVWFGIYAVIVIECAQITPPVGFNLIVLKSMTGRGIGEIAAATFPFLCLLLFAIVLIFLFPSIVTFLPDLMLN</sequence>
<dbReference type="EMBL" id="JAFBRM010000004">
    <property type="protein sequence ID" value="MBM1715179.1"/>
    <property type="molecule type" value="Genomic_DNA"/>
</dbReference>
<feature type="transmembrane region" description="Helical" evidence="7">
    <location>
        <begin position="58"/>
        <end position="80"/>
    </location>
</feature>
<comment type="subunit">
    <text evidence="7">The complex comprises the extracytoplasmic solute receptor protein and the two transmembrane proteins.</text>
</comment>
<comment type="subcellular location">
    <subcellularLocation>
        <location evidence="1 7">Cell inner membrane</location>
        <topology evidence="1 7">Multi-pass membrane protein</topology>
    </subcellularLocation>
</comment>
<feature type="transmembrane region" description="Helical" evidence="7">
    <location>
        <begin position="146"/>
        <end position="168"/>
    </location>
</feature>
<feature type="transmembrane region" description="Helical" evidence="7">
    <location>
        <begin position="279"/>
        <end position="302"/>
    </location>
</feature>
<keyword evidence="10" id="KW-1185">Reference proteome</keyword>
<evidence type="ECO:0000256" key="1">
    <source>
        <dbReference type="ARBA" id="ARBA00004429"/>
    </source>
</evidence>
<comment type="caution">
    <text evidence="9">The sequence shown here is derived from an EMBL/GenBank/DDBJ whole genome shotgun (WGS) entry which is preliminary data.</text>
</comment>
<keyword evidence="3 7" id="KW-0997">Cell inner membrane</keyword>
<feature type="transmembrane region" description="Helical" evidence="7">
    <location>
        <begin position="400"/>
        <end position="428"/>
    </location>
</feature>
<keyword evidence="2" id="KW-1003">Cell membrane</keyword>
<accession>A0AAE2W164</accession>
<evidence type="ECO:0000313" key="9">
    <source>
        <dbReference type="EMBL" id="MBM1715179.1"/>
    </source>
</evidence>
<reference evidence="9 10" key="1">
    <citation type="submission" date="2021-01" db="EMBL/GenBank/DDBJ databases">
        <title>Diatom-associated Roseobacters Show Island Model of Population Structure.</title>
        <authorList>
            <person name="Qu L."/>
            <person name="Feng X."/>
            <person name="Chen Y."/>
            <person name="Li L."/>
            <person name="Wang X."/>
            <person name="Hu Z."/>
            <person name="Wang H."/>
            <person name="Luo H."/>
        </authorList>
    </citation>
    <scope>NUCLEOTIDE SEQUENCE [LARGE SCALE GENOMIC DNA]</scope>
    <source>
        <strain evidence="9 10">TR60-84</strain>
    </source>
</reference>
<evidence type="ECO:0000256" key="2">
    <source>
        <dbReference type="ARBA" id="ARBA00022475"/>
    </source>
</evidence>
<dbReference type="Proteomes" id="UP000732193">
    <property type="component" value="Unassembled WGS sequence"/>
</dbReference>
<feature type="transmembrane region" description="Helical" evidence="7">
    <location>
        <begin position="174"/>
        <end position="201"/>
    </location>
</feature>
<evidence type="ECO:0000259" key="8">
    <source>
        <dbReference type="Pfam" id="PF06808"/>
    </source>
</evidence>
<dbReference type="InterPro" id="IPR004681">
    <property type="entry name" value="TRAP_DctM"/>
</dbReference>
<feature type="transmembrane region" description="Helical" evidence="7">
    <location>
        <begin position="363"/>
        <end position="388"/>
    </location>
</feature>
<keyword evidence="6 7" id="KW-0472">Membrane</keyword>
<keyword evidence="5 7" id="KW-1133">Transmembrane helix</keyword>
<comment type="function">
    <text evidence="7">Part of the tripartite ATP-independent periplasmic (TRAP) transport system.</text>
</comment>
<dbReference type="AlphaFoldDB" id="A0AAE2W164"/>
<evidence type="ECO:0000256" key="7">
    <source>
        <dbReference type="RuleBase" id="RU369079"/>
    </source>
</evidence>
<feature type="transmembrane region" description="Helical" evidence="7">
    <location>
        <begin position="322"/>
        <end position="351"/>
    </location>
</feature>
<proteinExistence type="inferred from homology"/>
<feature type="domain" description="TRAP C4-dicarboxylate transport system permease DctM subunit" evidence="8">
    <location>
        <begin position="14"/>
        <end position="423"/>
    </location>
</feature>
<dbReference type="GO" id="GO:0005886">
    <property type="term" value="C:plasma membrane"/>
    <property type="evidence" value="ECO:0007669"/>
    <property type="project" value="UniProtKB-SubCell"/>
</dbReference>
<evidence type="ECO:0000256" key="4">
    <source>
        <dbReference type="ARBA" id="ARBA00022692"/>
    </source>
</evidence>
<evidence type="ECO:0000256" key="5">
    <source>
        <dbReference type="ARBA" id="ARBA00022989"/>
    </source>
</evidence>